<sequence length="140" mass="14865">MKRAQGFTLIELMIVVAIIAILAAIALPAYQDYVARSQVSEGFSLSTDARMAIVVYHADRASYPVDNTQAGISTAASIVGDYVESVTIGNGNGQIDVLFGNEASAKIAGQSLVMTMVDEGGAFHWRCSGLESKYLPSVCR</sequence>
<dbReference type="Gene3D" id="3.30.700.10">
    <property type="entry name" value="Glycoprotein, Type 4 Pilin"/>
    <property type="match status" value="1"/>
</dbReference>
<proteinExistence type="inferred from homology"/>
<evidence type="ECO:0000256" key="1">
    <source>
        <dbReference type="ARBA" id="ARBA00005233"/>
    </source>
</evidence>
<evidence type="ECO:0000256" key="3">
    <source>
        <dbReference type="RuleBase" id="RU000389"/>
    </source>
</evidence>
<keyword evidence="4" id="KW-0812">Transmembrane</keyword>
<evidence type="ECO:0000256" key="2">
    <source>
        <dbReference type="ARBA" id="ARBA00022481"/>
    </source>
</evidence>
<accession>A0ABR8UIT7</accession>
<dbReference type="Pfam" id="PF00114">
    <property type="entry name" value="Pilin"/>
    <property type="match status" value="1"/>
</dbReference>
<dbReference type="Pfam" id="PF07963">
    <property type="entry name" value="N_methyl"/>
    <property type="match status" value="1"/>
</dbReference>
<dbReference type="InterPro" id="IPR012902">
    <property type="entry name" value="N_methyl_site"/>
</dbReference>
<dbReference type="NCBIfam" id="TIGR02532">
    <property type="entry name" value="IV_pilin_GFxxxE"/>
    <property type="match status" value="1"/>
</dbReference>
<evidence type="ECO:0000256" key="4">
    <source>
        <dbReference type="SAM" id="Phobius"/>
    </source>
</evidence>
<dbReference type="EMBL" id="JACSQJ010000003">
    <property type="protein sequence ID" value="MBD7987952.1"/>
    <property type="molecule type" value="Genomic_DNA"/>
</dbReference>
<keyword evidence="4" id="KW-0472">Membrane</keyword>
<keyword evidence="2" id="KW-0488">Methylation</keyword>
<dbReference type="Proteomes" id="UP000647183">
    <property type="component" value="Unassembled WGS sequence"/>
</dbReference>
<dbReference type="SUPFAM" id="SSF54523">
    <property type="entry name" value="Pili subunits"/>
    <property type="match status" value="1"/>
</dbReference>
<protein>
    <submittedName>
        <fullName evidence="5">Pilin</fullName>
    </submittedName>
</protein>
<keyword evidence="6" id="KW-1185">Reference proteome</keyword>
<dbReference type="InterPro" id="IPR045584">
    <property type="entry name" value="Pilin-like"/>
</dbReference>
<evidence type="ECO:0000313" key="5">
    <source>
        <dbReference type="EMBL" id="MBD7987952.1"/>
    </source>
</evidence>
<dbReference type="RefSeq" id="WP_191729153.1">
    <property type="nucleotide sequence ID" value="NZ_JACSQJ010000003.1"/>
</dbReference>
<keyword evidence="4" id="KW-1133">Transmembrane helix</keyword>
<keyword evidence="3" id="KW-0281">Fimbrium</keyword>
<organism evidence="5 6">
    <name type="scientific">Luteimonas colneyensis</name>
    <dbReference type="NCBI Taxonomy" id="2762230"/>
    <lineage>
        <taxon>Bacteria</taxon>
        <taxon>Pseudomonadati</taxon>
        <taxon>Pseudomonadota</taxon>
        <taxon>Gammaproteobacteria</taxon>
        <taxon>Lysobacterales</taxon>
        <taxon>Lysobacteraceae</taxon>
        <taxon>Luteimonas</taxon>
    </lineage>
</organism>
<dbReference type="PANTHER" id="PTHR30093">
    <property type="entry name" value="GENERAL SECRETION PATHWAY PROTEIN G"/>
    <property type="match status" value="1"/>
</dbReference>
<feature type="transmembrane region" description="Helical" evidence="4">
    <location>
        <begin position="12"/>
        <end position="30"/>
    </location>
</feature>
<dbReference type="PANTHER" id="PTHR30093:SF34">
    <property type="entry name" value="PREPILIN PEPTIDASE-DEPENDENT PROTEIN D"/>
    <property type="match status" value="1"/>
</dbReference>
<comment type="similarity">
    <text evidence="1 3">Belongs to the N-Me-Phe pilin family.</text>
</comment>
<dbReference type="InterPro" id="IPR001082">
    <property type="entry name" value="Pilin"/>
</dbReference>
<reference evidence="5 6" key="1">
    <citation type="submission" date="2020-08" db="EMBL/GenBank/DDBJ databases">
        <title>A Genomic Blueprint of the Chicken Gut Microbiome.</title>
        <authorList>
            <person name="Gilroy R."/>
            <person name="Ravi A."/>
            <person name="Getino M."/>
            <person name="Pursley I."/>
            <person name="Horton D.L."/>
            <person name="Alikhan N.-F."/>
            <person name="Baker D."/>
            <person name="Gharbi K."/>
            <person name="Hall N."/>
            <person name="Watson M."/>
            <person name="Adriaenssens E.M."/>
            <person name="Foster-Nyarko E."/>
            <person name="Jarju S."/>
            <person name="Secka A."/>
            <person name="Antonio M."/>
            <person name="Oren A."/>
            <person name="Chaudhuri R."/>
            <person name="La Ragione R.M."/>
            <person name="Hildebrand F."/>
            <person name="Pallen M.J."/>
        </authorList>
    </citation>
    <scope>NUCLEOTIDE SEQUENCE [LARGE SCALE GENOMIC DNA]</scope>
    <source>
        <strain evidence="5 6">Sa2BVA3</strain>
    </source>
</reference>
<evidence type="ECO:0000313" key="6">
    <source>
        <dbReference type="Proteomes" id="UP000647183"/>
    </source>
</evidence>
<comment type="caution">
    <text evidence="5">The sequence shown here is derived from an EMBL/GenBank/DDBJ whole genome shotgun (WGS) entry which is preliminary data.</text>
</comment>
<name>A0ABR8UIT7_9GAMM</name>
<dbReference type="PROSITE" id="PS00409">
    <property type="entry name" value="PROKAR_NTER_METHYL"/>
    <property type="match status" value="1"/>
</dbReference>
<gene>
    <name evidence="5" type="ORF">H9645_07910</name>
</gene>